<name>A0A7W7CIK7_9PSEU</name>
<gene>
    <name evidence="1" type="ORF">HNR67_007969</name>
</gene>
<dbReference type="GO" id="GO:0003677">
    <property type="term" value="F:DNA binding"/>
    <property type="evidence" value="ECO:0007669"/>
    <property type="project" value="UniProtKB-KW"/>
</dbReference>
<keyword evidence="2" id="KW-1185">Reference proteome</keyword>
<reference evidence="1 2" key="1">
    <citation type="submission" date="2020-08" db="EMBL/GenBank/DDBJ databases">
        <title>Sequencing the genomes of 1000 actinobacteria strains.</title>
        <authorList>
            <person name="Klenk H.-P."/>
        </authorList>
    </citation>
    <scope>NUCLEOTIDE SEQUENCE [LARGE SCALE GENOMIC DNA]</scope>
    <source>
        <strain evidence="1 2">DSM 44230</strain>
    </source>
</reference>
<dbReference type="EMBL" id="JACHMH010000001">
    <property type="protein sequence ID" value="MBB4681851.1"/>
    <property type="molecule type" value="Genomic_DNA"/>
</dbReference>
<proteinExistence type="predicted"/>
<keyword evidence="1" id="KW-0238">DNA-binding</keyword>
<dbReference type="Proteomes" id="UP000533598">
    <property type="component" value="Unassembled WGS sequence"/>
</dbReference>
<evidence type="ECO:0000313" key="2">
    <source>
        <dbReference type="Proteomes" id="UP000533598"/>
    </source>
</evidence>
<evidence type="ECO:0000313" key="1">
    <source>
        <dbReference type="EMBL" id="MBB4681851.1"/>
    </source>
</evidence>
<accession>A0A7W7CIK7</accession>
<comment type="caution">
    <text evidence="1">The sequence shown here is derived from an EMBL/GenBank/DDBJ whole genome shotgun (WGS) entry which is preliminary data.</text>
</comment>
<organism evidence="1 2">
    <name type="scientific">Crossiella cryophila</name>
    <dbReference type="NCBI Taxonomy" id="43355"/>
    <lineage>
        <taxon>Bacteria</taxon>
        <taxon>Bacillati</taxon>
        <taxon>Actinomycetota</taxon>
        <taxon>Actinomycetes</taxon>
        <taxon>Pseudonocardiales</taxon>
        <taxon>Pseudonocardiaceae</taxon>
        <taxon>Crossiella</taxon>
    </lineage>
</organism>
<dbReference type="AlphaFoldDB" id="A0A7W7CIK7"/>
<sequence>MAEKIISAVAPPAVLQEDGDGSRRPVLRQPPLAELATLLPRTATYYGMGTIDTSGRIANRAVVEALGWLPGDRLEFRVESGTIVVQARPDGLAEMGRKPYVAIPAPVRHRCGLRCGDRALVVGCPANQTLVIHSVAVLDHMLCEHHAFLMGGGER</sequence>
<dbReference type="RefSeq" id="WP_185008732.1">
    <property type="nucleotide sequence ID" value="NZ_JACHMH010000001.1"/>
</dbReference>
<protein>
    <submittedName>
        <fullName evidence="1">Bifunctional DNA-binding transcriptional regulator/antitoxin component of YhaV-PrlF toxin-antitoxin module</fullName>
    </submittedName>
</protein>